<dbReference type="EMBL" id="GBXM01017126">
    <property type="protein sequence ID" value="JAH91451.1"/>
    <property type="molecule type" value="Transcribed_RNA"/>
</dbReference>
<keyword evidence="1" id="KW-1133">Transmembrane helix</keyword>
<dbReference type="AlphaFoldDB" id="A0A0E9WMC8"/>
<name>A0A0E9WMC8_ANGAN</name>
<accession>A0A0E9WMC8</accession>
<sequence length="42" mass="4807">MWNMDPCTGSVCLCPVTILGLLIILIQHEKVTVFMSYLCFSW</sequence>
<proteinExistence type="predicted"/>
<organism evidence="2">
    <name type="scientific">Anguilla anguilla</name>
    <name type="common">European freshwater eel</name>
    <name type="synonym">Muraena anguilla</name>
    <dbReference type="NCBI Taxonomy" id="7936"/>
    <lineage>
        <taxon>Eukaryota</taxon>
        <taxon>Metazoa</taxon>
        <taxon>Chordata</taxon>
        <taxon>Craniata</taxon>
        <taxon>Vertebrata</taxon>
        <taxon>Euteleostomi</taxon>
        <taxon>Actinopterygii</taxon>
        <taxon>Neopterygii</taxon>
        <taxon>Teleostei</taxon>
        <taxon>Anguilliformes</taxon>
        <taxon>Anguillidae</taxon>
        <taxon>Anguilla</taxon>
    </lineage>
</organism>
<feature type="transmembrane region" description="Helical" evidence="1">
    <location>
        <begin position="7"/>
        <end position="26"/>
    </location>
</feature>
<keyword evidence="1" id="KW-0472">Membrane</keyword>
<reference evidence="2" key="2">
    <citation type="journal article" date="2015" name="Fish Shellfish Immunol.">
        <title>Early steps in the European eel (Anguilla anguilla)-Vibrio vulnificus interaction in the gills: Role of the RtxA13 toxin.</title>
        <authorList>
            <person name="Callol A."/>
            <person name="Pajuelo D."/>
            <person name="Ebbesson L."/>
            <person name="Teles M."/>
            <person name="MacKenzie S."/>
            <person name="Amaro C."/>
        </authorList>
    </citation>
    <scope>NUCLEOTIDE SEQUENCE</scope>
</reference>
<evidence type="ECO:0000256" key="1">
    <source>
        <dbReference type="SAM" id="Phobius"/>
    </source>
</evidence>
<reference evidence="2" key="1">
    <citation type="submission" date="2014-11" db="EMBL/GenBank/DDBJ databases">
        <authorList>
            <person name="Amaro Gonzalez C."/>
        </authorList>
    </citation>
    <scope>NUCLEOTIDE SEQUENCE</scope>
</reference>
<evidence type="ECO:0000313" key="2">
    <source>
        <dbReference type="EMBL" id="JAH91451.1"/>
    </source>
</evidence>
<protein>
    <submittedName>
        <fullName evidence="2">Uncharacterized protein</fullName>
    </submittedName>
</protein>
<keyword evidence="1" id="KW-0812">Transmembrane</keyword>